<feature type="region of interest" description="Disordered" evidence="1">
    <location>
        <begin position="225"/>
        <end position="259"/>
    </location>
</feature>
<evidence type="ECO:0000313" key="3">
    <source>
        <dbReference type="Proteomes" id="UP000553632"/>
    </source>
</evidence>
<accession>A0A7J6QR71</accession>
<reference evidence="2 3" key="1">
    <citation type="submission" date="2020-04" db="EMBL/GenBank/DDBJ databases">
        <title>Perkinsus olseni comparative genomics.</title>
        <authorList>
            <person name="Bogema D.R."/>
        </authorList>
    </citation>
    <scope>NUCLEOTIDE SEQUENCE [LARGE SCALE GENOMIC DNA]</scope>
    <source>
        <strain evidence="2 3">ATCC PRA-207</strain>
    </source>
</reference>
<organism evidence="2 3">
    <name type="scientific">Perkinsus olseni</name>
    <name type="common">Perkinsus atlanticus</name>
    <dbReference type="NCBI Taxonomy" id="32597"/>
    <lineage>
        <taxon>Eukaryota</taxon>
        <taxon>Sar</taxon>
        <taxon>Alveolata</taxon>
        <taxon>Perkinsozoa</taxon>
        <taxon>Perkinsea</taxon>
        <taxon>Perkinsida</taxon>
        <taxon>Perkinsidae</taxon>
        <taxon>Perkinsus</taxon>
    </lineage>
</organism>
<feature type="non-terminal residue" evidence="2">
    <location>
        <position position="1"/>
    </location>
</feature>
<feature type="compositionally biased region" description="Polar residues" evidence="1">
    <location>
        <begin position="225"/>
        <end position="236"/>
    </location>
</feature>
<name>A0A7J6QR71_PEROL</name>
<sequence length="687" mass="75966">AVPDRRHLRELSDAAQEERLIAVWKRVAETLRGAEMADIDQCITRIDNALEILFPTSLDDIFNEIDLDAELAKEGGDGTALGDSAPSSSSTWIPDRNVTIKSASFGNHIAVPGEQLFVFSVQPGAASLAPQEREGENDAVFDQLRDDLRLVRARRWQRWLDHQRDAMAEVVTCGRLPGKPLPGANLQTGPQDLYSSPKACLAWLEEKRAGLDRVVGRALISTFNTTRTPGASGTSKTQEEGRNDSDDESEYEGEFDDGEGGLSRDLRLCQQAFSAAKIVCVVNQAGDLAFTAAPAPGVETGTVCVHRLLFETPFALCLLQSSDRLAASMPLEVLQLSGMLPVGVQRIAAAAEIHIVLPRPRRRLHRLRPDRFLEVLFGLRSSEGGLLPQRDGEVCFKHSVEERSFKGVFEYSPLSSKQSVHCHKMKVRRDQRIELIGEPAWPRDVGLSLAGRDLKMVDNNVFEGKVRVKKKGRKVNPCCPPNTIPATIKLRGRVDEVLAGENEDMYMKLFGEVAQGWKVPQGGPSDEEDVDDLGGSLQNLFEESKVDAQKPQVEPFRGIIKGNLCVKNNKHLSERVKEELEIDIKDTDKYSCRHFHLSSTKKGLRLQTPLFGVTEAFGEPVSLSGEPLEVINNQGMGTKNHYVVVNMYLMGVSGESVEVMGWFDVKPASTRETLKTVMENDIFNSSD</sequence>
<gene>
    <name evidence="2" type="ORF">FOZ63_031758</name>
</gene>
<evidence type="ECO:0000256" key="1">
    <source>
        <dbReference type="SAM" id="MobiDB-lite"/>
    </source>
</evidence>
<comment type="caution">
    <text evidence="2">The sequence shown here is derived from an EMBL/GenBank/DDBJ whole genome shotgun (WGS) entry which is preliminary data.</text>
</comment>
<keyword evidence="3" id="KW-1185">Reference proteome</keyword>
<feature type="compositionally biased region" description="Acidic residues" evidence="1">
    <location>
        <begin position="245"/>
        <end position="259"/>
    </location>
</feature>
<dbReference type="AlphaFoldDB" id="A0A7J6QR71"/>
<dbReference type="EMBL" id="JABANO010031200">
    <property type="protein sequence ID" value="KAF4710641.1"/>
    <property type="molecule type" value="Genomic_DNA"/>
</dbReference>
<dbReference type="Proteomes" id="UP000553632">
    <property type="component" value="Unassembled WGS sequence"/>
</dbReference>
<proteinExistence type="predicted"/>
<evidence type="ECO:0000313" key="2">
    <source>
        <dbReference type="EMBL" id="KAF4710641.1"/>
    </source>
</evidence>
<protein>
    <submittedName>
        <fullName evidence="2">Uncharacterized protein</fullName>
    </submittedName>
</protein>